<dbReference type="Proteomes" id="UP001056120">
    <property type="component" value="Linkage Group LG01"/>
</dbReference>
<dbReference type="EMBL" id="CM042018">
    <property type="protein sequence ID" value="KAI3828748.1"/>
    <property type="molecule type" value="Genomic_DNA"/>
</dbReference>
<gene>
    <name evidence="1" type="ORF">L1987_02858</name>
</gene>
<name>A0ACB9K945_9ASTR</name>
<protein>
    <submittedName>
        <fullName evidence="1">Uncharacterized protein</fullName>
    </submittedName>
</protein>
<accession>A0ACB9K945</accession>
<evidence type="ECO:0000313" key="1">
    <source>
        <dbReference type="EMBL" id="KAI3828748.1"/>
    </source>
</evidence>
<evidence type="ECO:0000313" key="2">
    <source>
        <dbReference type="Proteomes" id="UP001056120"/>
    </source>
</evidence>
<organism evidence="1 2">
    <name type="scientific">Smallanthus sonchifolius</name>
    <dbReference type="NCBI Taxonomy" id="185202"/>
    <lineage>
        <taxon>Eukaryota</taxon>
        <taxon>Viridiplantae</taxon>
        <taxon>Streptophyta</taxon>
        <taxon>Embryophyta</taxon>
        <taxon>Tracheophyta</taxon>
        <taxon>Spermatophyta</taxon>
        <taxon>Magnoliopsida</taxon>
        <taxon>eudicotyledons</taxon>
        <taxon>Gunneridae</taxon>
        <taxon>Pentapetalae</taxon>
        <taxon>asterids</taxon>
        <taxon>campanulids</taxon>
        <taxon>Asterales</taxon>
        <taxon>Asteraceae</taxon>
        <taxon>Asteroideae</taxon>
        <taxon>Heliantheae alliance</taxon>
        <taxon>Millerieae</taxon>
        <taxon>Smallanthus</taxon>
    </lineage>
</organism>
<keyword evidence="2" id="KW-1185">Reference proteome</keyword>
<sequence length="393" mass="43849">MPQSSLQTRLKFIVQNRPERWLYAIFWQASQDTYGRLVLLWADGYFLDTKRDDHDPMFGCDDISDTQWLAIYSASMCFPAGDDVIGQSYSSGSCLWLDGDVELKNYNSKRTEDVRVHGIKSLVCIPTSNGVVELGCRDTAKQDRGLIQLTKSVFDPHSFFDVSLTNLVDECEIPSQGARNQASEGQDEAMSMKKMNMPSSNSNSSSPSTTNIRPKAKGRPGAVAPPETMAPANHGEAERQRREKLNHLFYALRAVVPCVSKMNKASLLADAVTYINELKSKIQKLEKITRSEPSPLRSRNKNQLNFNNSRTANNLVEVQVILLGSEAMIRVQSADVNYPTAKLMDALRTLDLRVEYASVSSVNDLMLQDVIVKIPNGFAGEEDTLRLAVLNKM</sequence>
<reference evidence="2" key="1">
    <citation type="journal article" date="2022" name="Mol. Ecol. Resour.">
        <title>The genomes of chicory, endive, great burdock and yacon provide insights into Asteraceae palaeo-polyploidization history and plant inulin production.</title>
        <authorList>
            <person name="Fan W."/>
            <person name="Wang S."/>
            <person name="Wang H."/>
            <person name="Wang A."/>
            <person name="Jiang F."/>
            <person name="Liu H."/>
            <person name="Zhao H."/>
            <person name="Xu D."/>
            <person name="Zhang Y."/>
        </authorList>
    </citation>
    <scope>NUCLEOTIDE SEQUENCE [LARGE SCALE GENOMIC DNA]</scope>
    <source>
        <strain evidence="2">cv. Yunnan</strain>
    </source>
</reference>
<reference evidence="1 2" key="2">
    <citation type="journal article" date="2022" name="Mol. Ecol. Resour.">
        <title>The genomes of chicory, endive, great burdock and yacon provide insights into Asteraceae paleo-polyploidization history and plant inulin production.</title>
        <authorList>
            <person name="Fan W."/>
            <person name="Wang S."/>
            <person name="Wang H."/>
            <person name="Wang A."/>
            <person name="Jiang F."/>
            <person name="Liu H."/>
            <person name="Zhao H."/>
            <person name="Xu D."/>
            <person name="Zhang Y."/>
        </authorList>
    </citation>
    <scope>NUCLEOTIDE SEQUENCE [LARGE SCALE GENOMIC DNA]</scope>
    <source>
        <strain evidence="2">cv. Yunnan</strain>
        <tissue evidence="1">Leaves</tissue>
    </source>
</reference>
<proteinExistence type="predicted"/>
<comment type="caution">
    <text evidence="1">The sequence shown here is derived from an EMBL/GenBank/DDBJ whole genome shotgun (WGS) entry which is preliminary data.</text>
</comment>